<dbReference type="RefSeq" id="WP_193932908.1">
    <property type="nucleotide sequence ID" value="NZ_CAWPMZ010000071.1"/>
</dbReference>
<feature type="transmembrane region" description="Helical" evidence="6">
    <location>
        <begin position="113"/>
        <end position="144"/>
    </location>
</feature>
<keyword evidence="4 6" id="KW-1133">Transmembrane helix</keyword>
<proteinExistence type="predicted"/>
<evidence type="ECO:0000256" key="5">
    <source>
        <dbReference type="ARBA" id="ARBA00023136"/>
    </source>
</evidence>
<sequence length="331" mass="36870">MIYSLVRSKKVWSVFFTVCLIVLLGSILKPSDIFSALSQVGLEGVTKLFFLVGITQILRALRFFELLSVKTSIPFFLIFQITCIYQFLNHILPVRSGELSLPLLLKRYSNYPYISSVASLLLTRIHDALALASIVSIGVGVAVLQGRIASLWLSSLVLSLVAIALVIGLFIFMTKNQQLARTSRKRVTAYKGINNFFIKVNNLIKTFYNELLIYRQLSLHLKLFSYSILLWLAIFILFWVVLQSLGFSMSLSEVVLGSSLANLTQLLPISTLGNIGTLEAGWVFGFTLLGFDSYRMLTAGIVMHVIVILAAGIYGVLSWIGLSVRSATIRR</sequence>
<name>A0ABR9UU11_9CHRO</name>
<accession>A0ABR9UU11</accession>
<keyword evidence="5 6" id="KW-0472">Membrane</keyword>
<evidence type="ECO:0000256" key="6">
    <source>
        <dbReference type="SAM" id="Phobius"/>
    </source>
</evidence>
<protein>
    <submittedName>
        <fullName evidence="7">Flippase-like domain-containing protein</fullName>
    </submittedName>
</protein>
<evidence type="ECO:0000256" key="3">
    <source>
        <dbReference type="ARBA" id="ARBA00022692"/>
    </source>
</evidence>
<keyword evidence="3 6" id="KW-0812">Transmembrane</keyword>
<gene>
    <name evidence="7" type="ORF">IQ230_15720</name>
</gene>
<evidence type="ECO:0000256" key="4">
    <source>
        <dbReference type="ARBA" id="ARBA00022989"/>
    </source>
</evidence>
<feature type="transmembrane region" description="Helical" evidence="6">
    <location>
        <begin position="12"/>
        <end position="28"/>
    </location>
</feature>
<comment type="subcellular location">
    <subcellularLocation>
        <location evidence="1">Cell membrane</location>
        <topology evidence="1">Multi-pass membrane protein</topology>
    </subcellularLocation>
</comment>
<keyword evidence="2" id="KW-1003">Cell membrane</keyword>
<comment type="caution">
    <text evidence="7">The sequence shown here is derived from an EMBL/GenBank/DDBJ whole genome shotgun (WGS) entry which is preliminary data.</text>
</comment>
<dbReference type="PANTHER" id="PTHR39087:SF2">
    <property type="entry name" value="UPF0104 MEMBRANE PROTEIN MJ1595"/>
    <property type="match status" value="1"/>
</dbReference>
<evidence type="ECO:0000256" key="2">
    <source>
        <dbReference type="ARBA" id="ARBA00022475"/>
    </source>
</evidence>
<feature type="transmembrane region" description="Helical" evidence="6">
    <location>
        <begin position="151"/>
        <end position="173"/>
    </location>
</feature>
<evidence type="ECO:0000313" key="7">
    <source>
        <dbReference type="EMBL" id="MBE9191771.1"/>
    </source>
</evidence>
<feature type="transmembrane region" description="Helical" evidence="6">
    <location>
        <begin position="40"/>
        <end position="61"/>
    </location>
</feature>
<feature type="transmembrane region" description="Helical" evidence="6">
    <location>
        <begin position="254"/>
        <end position="276"/>
    </location>
</feature>
<evidence type="ECO:0000313" key="8">
    <source>
        <dbReference type="Proteomes" id="UP000651156"/>
    </source>
</evidence>
<dbReference type="PANTHER" id="PTHR39087">
    <property type="entry name" value="UPF0104 MEMBRANE PROTEIN MJ1595"/>
    <property type="match status" value="1"/>
</dbReference>
<dbReference type="EMBL" id="JADEWN010000039">
    <property type="protein sequence ID" value="MBE9191771.1"/>
    <property type="molecule type" value="Genomic_DNA"/>
</dbReference>
<feature type="transmembrane region" description="Helical" evidence="6">
    <location>
        <begin position="73"/>
        <end position="93"/>
    </location>
</feature>
<keyword evidence="8" id="KW-1185">Reference proteome</keyword>
<organism evidence="7 8">
    <name type="scientific">Gloeocapsopsis crepidinum LEGE 06123</name>
    <dbReference type="NCBI Taxonomy" id="588587"/>
    <lineage>
        <taxon>Bacteria</taxon>
        <taxon>Bacillati</taxon>
        <taxon>Cyanobacteriota</taxon>
        <taxon>Cyanophyceae</taxon>
        <taxon>Oscillatoriophycideae</taxon>
        <taxon>Chroococcales</taxon>
        <taxon>Chroococcaceae</taxon>
        <taxon>Gloeocapsopsis</taxon>
    </lineage>
</organism>
<feature type="transmembrane region" description="Helical" evidence="6">
    <location>
        <begin position="223"/>
        <end position="242"/>
    </location>
</feature>
<dbReference type="Pfam" id="PF03706">
    <property type="entry name" value="LPG_synthase_TM"/>
    <property type="match status" value="1"/>
</dbReference>
<dbReference type="InterPro" id="IPR022791">
    <property type="entry name" value="L-PG_synthase/AglD"/>
</dbReference>
<feature type="transmembrane region" description="Helical" evidence="6">
    <location>
        <begin position="296"/>
        <end position="322"/>
    </location>
</feature>
<dbReference type="Proteomes" id="UP000651156">
    <property type="component" value="Unassembled WGS sequence"/>
</dbReference>
<reference evidence="7 8" key="1">
    <citation type="submission" date="2020-10" db="EMBL/GenBank/DDBJ databases">
        <authorList>
            <person name="Castelo-Branco R."/>
            <person name="Eusebio N."/>
            <person name="Adriana R."/>
            <person name="Vieira A."/>
            <person name="Brugerolle De Fraissinette N."/>
            <person name="Rezende De Castro R."/>
            <person name="Schneider M.P."/>
            <person name="Vasconcelos V."/>
            <person name="Leao P.N."/>
        </authorList>
    </citation>
    <scope>NUCLEOTIDE SEQUENCE [LARGE SCALE GENOMIC DNA]</scope>
    <source>
        <strain evidence="7 8">LEGE 06123</strain>
    </source>
</reference>
<dbReference type="NCBIfam" id="TIGR00374">
    <property type="entry name" value="flippase-like domain"/>
    <property type="match status" value="1"/>
</dbReference>
<evidence type="ECO:0000256" key="1">
    <source>
        <dbReference type="ARBA" id="ARBA00004651"/>
    </source>
</evidence>